<evidence type="ECO:0000256" key="5">
    <source>
        <dbReference type="ARBA" id="ARBA00023244"/>
    </source>
</evidence>
<evidence type="ECO:0000256" key="8">
    <source>
        <dbReference type="ARBA" id="ARBA00048617"/>
    </source>
</evidence>
<dbReference type="SUPFAM" id="SSF69618">
    <property type="entry name" value="HemD-like"/>
    <property type="match status" value="1"/>
</dbReference>
<dbReference type="RefSeq" id="WP_087553920.1">
    <property type="nucleotide sequence ID" value="NZ_CP033133.1"/>
</dbReference>
<dbReference type="PANTHER" id="PTHR38042:SF1">
    <property type="entry name" value="UROPORPHYRINOGEN-III SYNTHASE, CHLOROPLASTIC"/>
    <property type="match status" value="1"/>
</dbReference>
<dbReference type="InterPro" id="IPR039793">
    <property type="entry name" value="UROS/Hem4"/>
</dbReference>
<gene>
    <name evidence="11" type="ORF">CDG68_20765</name>
</gene>
<keyword evidence="5 9" id="KW-0627">Porphyrin biosynthesis</keyword>
<evidence type="ECO:0000256" key="7">
    <source>
        <dbReference type="ARBA" id="ARBA00040167"/>
    </source>
</evidence>
<comment type="similarity">
    <text evidence="2 9">Belongs to the uroporphyrinogen-III synthase family.</text>
</comment>
<dbReference type="InterPro" id="IPR036108">
    <property type="entry name" value="4pyrrol_syn_uPrphyn_synt_sf"/>
</dbReference>
<evidence type="ECO:0000256" key="3">
    <source>
        <dbReference type="ARBA" id="ARBA00013109"/>
    </source>
</evidence>
<dbReference type="InterPro" id="IPR003754">
    <property type="entry name" value="4pyrrol_synth_uPrphyn_synth"/>
</dbReference>
<evidence type="ECO:0000313" key="11">
    <source>
        <dbReference type="EMBL" id="AYO55921.1"/>
    </source>
</evidence>
<evidence type="ECO:0000256" key="6">
    <source>
        <dbReference type="ARBA" id="ARBA00037589"/>
    </source>
</evidence>
<evidence type="ECO:0000256" key="1">
    <source>
        <dbReference type="ARBA" id="ARBA00004772"/>
    </source>
</evidence>
<sequence>MLFINTRPIDRAQALTQCLSTAGFEVVNLPLLELTAHPYSLELELLYSQLIDTQVIVVVSPTAVEIGMQYLEKAGLSLEQIRHIHWVAVGRKTAQVLNQYGIDSDIPEVETSEGMLSLPIFNTFTGLKKIAFWRGEGGRQFMMQQCQARQIQVLNFVLYERHCPEQTPQLFSDFLDQVDQPKPYWNCISSEASWRNWLALTQTHTSIVNDCHYLVLGERLYQLLQHDKNVTQKCFNITQVQDLEPNTILQSIMQLQRKL</sequence>
<dbReference type="UniPathway" id="UPA00251">
    <property type="reaction ID" value="UER00320"/>
</dbReference>
<dbReference type="PANTHER" id="PTHR38042">
    <property type="entry name" value="UROPORPHYRINOGEN-III SYNTHASE, CHLOROPLASTIC"/>
    <property type="match status" value="1"/>
</dbReference>
<dbReference type="Gene3D" id="3.40.50.10090">
    <property type="match status" value="2"/>
</dbReference>
<evidence type="ECO:0000313" key="12">
    <source>
        <dbReference type="Proteomes" id="UP000279962"/>
    </source>
</evidence>
<comment type="function">
    <text evidence="6 9">Catalyzes cyclization of the linear tetrapyrrole, hydroxymethylbilane, to the macrocyclic uroporphyrinogen III.</text>
</comment>
<evidence type="ECO:0000259" key="10">
    <source>
        <dbReference type="Pfam" id="PF02602"/>
    </source>
</evidence>
<name>A0A3G2T756_9GAMM</name>
<evidence type="ECO:0000256" key="2">
    <source>
        <dbReference type="ARBA" id="ARBA00008133"/>
    </source>
</evidence>
<dbReference type="CDD" id="cd06578">
    <property type="entry name" value="HemD"/>
    <property type="match status" value="1"/>
</dbReference>
<accession>A0A3G2T756</accession>
<dbReference type="EMBL" id="CP033133">
    <property type="protein sequence ID" value="AYO55921.1"/>
    <property type="molecule type" value="Genomic_DNA"/>
</dbReference>
<keyword evidence="4 9" id="KW-0456">Lyase</keyword>
<comment type="catalytic activity">
    <reaction evidence="8 9">
        <text>hydroxymethylbilane = uroporphyrinogen III + H2O</text>
        <dbReference type="Rhea" id="RHEA:18965"/>
        <dbReference type="ChEBI" id="CHEBI:15377"/>
        <dbReference type="ChEBI" id="CHEBI:57308"/>
        <dbReference type="ChEBI" id="CHEBI:57845"/>
        <dbReference type="EC" id="4.2.1.75"/>
    </reaction>
</comment>
<dbReference type="GO" id="GO:0006780">
    <property type="term" value="P:uroporphyrinogen III biosynthetic process"/>
    <property type="evidence" value="ECO:0007669"/>
    <property type="project" value="UniProtKB-UniRule"/>
</dbReference>
<dbReference type="AlphaFoldDB" id="A0A3G2T756"/>
<feature type="domain" description="Tetrapyrrole biosynthesis uroporphyrinogen III synthase" evidence="10">
    <location>
        <begin position="15"/>
        <end position="225"/>
    </location>
</feature>
<dbReference type="EC" id="4.2.1.75" evidence="3 9"/>
<dbReference type="Proteomes" id="UP000279962">
    <property type="component" value="Chromosome"/>
</dbReference>
<dbReference type="Pfam" id="PF02602">
    <property type="entry name" value="HEM4"/>
    <property type="match status" value="1"/>
</dbReference>
<reference evidence="11 12" key="1">
    <citation type="submission" date="2018-10" db="EMBL/GenBank/DDBJ databases">
        <title>The complete genome of Acinetobacter wuhouensis strain WCHAW010062.</title>
        <authorList>
            <person name="Hu Y."/>
            <person name="Long H."/>
            <person name="Feng Y."/>
            <person name="Zong Z."/>
        </authorList>
    </citation>
    <scope>NUCLEOTIDE SEQUENCE [LARGE SCALE GENOMIC DNA]</scope>
    <source>
        <strain evidence="11 12">WCHAW010062</strain>
    </source>
</reference>
<evidence type="ECO:0000256" key="9">
    <source>
        <dbReference type="RuleBase" id="RU366031"/>
    </source>
</evidence>
<proteinExistence type="inferred from homology"/>
<dbReference type="GO" id="GO:0004852">
    <property type="term" value="F:uroporphyrinogen-III synthase activity"/>
    <property type="evidence" value="ECO:0007669"/>
    <property type="project" value="UniProtKB-UniRule"/>
</dbReference>
<evidence type="ECO:0000256" key="4">
    <source>
        <dbReference type="ARBA" id="ARBA00023239"/>
    </source>
</evidence>
<organism evidence="11 12">
    <name type="scientific">Acinetobacter wuhouensis</name>
    <dbReference type="NCBI Taxonomy" id="1879050"/>
    <lineage>
        <taxon>Bacteria</taxon>
        <taxon>Pseudomonadati</taxon>
        <taxon>Pseudomonadota</taxon>
        <taxon>Gammaproteobacteria</taxon>
        <taxon>Moraxellales</taxon>
        <taxon>Moraxellaceae</taxon>
        <taxon>Acinetobacter</taxon>
    </lineage>
</organism>
<dbReference type="GO" id="GO:0006782">
    <property type="term" value="P:protoporphyrinogen IX biosynthetic process"/>
    <property type="evidence" value="ECO:0007669"/>
    <property type="project" value="UniProtKB-UniRule"/>
</dbReference>
<protein>
    <recommendedName>
        <fullName evidence="7 9">Uroporphyrinogen-III synthase</fullName>
        <ecNumber evidence="3 9">4.2.1.75</ecNumber>
    </recommendedName>
</protein>
<comment type="pathway">
    <text evidence="1 9">Porphyrin-containing compound metabolism; protoporphyrin-IX biosynthesis; coproporphyrinogen-III from 5-aminolevulinate: step 3/4.</text>
</comment>